<dbReference type="EMBL" id="CP071796">
    <property type="protein sequence ID" value="QTD45550.1"/>
    <property type="molecule type" value="Genomic_DNA"/>
</dbReference>
<accession>A0A975CG26</accession>
<gene>
    <name evidence="1" type="ORF">J1M35_01065</name>
</gene>
<evidence type="ECO:0008006" key="3">
    <source>
        <dbReference type="Google" id="ProtNLM"/>
    </source>
</evidence>
<organism evidence="1 2">
    <name type="scientific">Ottowia testudinis</name>
    <dbReference type="NCBI Taxonomy" id="2816950"/>
    <lineage>
        <taxon>Bacteria</taxon>
        <taxon>Pseudomonadati</taxon>
        <taxon>Pseudomonadota</taxon>
        <taxon>Betaproteobacteria</taxon>
        <taxon>Burkholderiales</taxon>
        <taxon>Comamonadaceae</taxon>
        <taxon>Ottowia</taxon>
    </lineage>
</organism>
<reference evidence="1" key="1">
    <citation type="submission" date="2021-03" db="EMBL/GenBank/DDBJ databases">
        <title>Ottowia sp. 27C isolated from the cloaca of a Giant Asian pond turtle (Heosemys grandis).</title>
        <authorList>
            <person name="Spergser J."/>
            <person name="Busse H.-J."/>
        </authorList>
    </citation>
    <scope>NUCLEOTIDE SEQUENCE</scope>
    <source>
        <strain evidence="1">27C</strain>
    </source>
</reference>
<protein>
    <recommendedName>
        <fullName evidence="3">DUF937 domain-containing protein</fullName>
    </recommendedName>
</protein>
<evidence type="ECO:0000313" key="1">
    <source>
        <dbReference type="EMBL" id="QTD45550.1"/>
    </source>
</evidence>
<dbReference type="AlphaFoldDB" id="A0A975CG26"/>
<keyword evidence="2" id="KW-1185">Reference proteome</keyword>
<dbReference type="KEGG" id="otd:J1M35_01065"/>
<dbReference type="Proteomes" id="UP000663903">
    <property type="component" value="Chromosome"/>
</dbReference>
<sequence>MALSDILNQLINNATQPDPKTIDAVTREVPRDELKSGVGEALRSKETPQLSQIVADMFEKASPEQRAAILNTLTEQLGPGALAGVAGGVLSGHEGTTTPAVTADKATQITPAQVRDVVTTARTADEPGVFDRVSDFYSQHPDLVKTLGAGALMIALARMKQNLGR</sequence>
<name>A0A975CG26_9BURK</name>
<proteinExistence type="predicted"/>
<evidence type="ECO:0000313" key="2">
    <source>
        <dbReference type="Proteomes" id="UP000663903"/>
    </source>
</evidence>
<dbReference type="RefSeq" id="WP_208009298.1">
    <property type="nucleotide sequence ID" value="NZ_CP071796.1"/>
</dbReference>